<evidence type="ECO:0000313" key="2">
    <source>
        <dbReference type="Proteomes" id="UP000266622"/>
    </source>
</evidence>
<dbReference type="Proteomes" id="UP000266622">
    <property type="component" value="Unassembled WGS sequence"/>
</dbReference>
<evidence type="ECO:0000313" key="1">
    <source>
        <dbReference type="EMBL" id="RIB35384.1"/>
    </source>
</evidence>
<dbReference type="EMBL" id="MWMI01000002">
    <property type="protein sequence ID" value="RIB35384.1"/>
    <property type="molecule type" value="Genomic_DNA"/>
</dbReference>
<name>A0A397WMS1_9ARCH</name>
<dbReference type="AlphaFoldDB" id="A0A397WMS1"/>
<organism evidence="1 2">
    <name type="scientific">Candidatus Nanoclepta minutus</name>
    <dbReference type="NCBI Taxonomy" id="1940235"/>
    <lineage>
        <taxon>Archaea</taxon>
        <taxon>Nanobdellota</taxon>
        <taxon>Candidatus Nanoclepta</taxon>
    </lineage>
</organism>
<gene>
    <name evidence="1" type="ORF">BXU00_01300</name>
</gene>
<proteinExistence type="predicted"/>
<protein>
    <submittedName>
        <fullName evidence="1">Uncharacterized protein</fullName>
    </submittedName>
</protein>
<reference evidence="1 2" key="1">
    <citation type="journal article" date="2018" name="Syst. Appl. Microbiol.">
        <title>A new symbiotic nanoarchaeote (Candidatus Nanoclepta minutus) and its host (Zestosphaera tikiterensis gen. nov., sp. nov.) from a New Zealand hot spring.</title>
        <authorList>
            <person name="St John E."/>
            <person name="Liu Y."/>
            <person name="Podar M."/>
            <person name="Stott M.B."/>
            <person name="Meneghin J."/>
            <person name="Chen Z."/>
            <person name="Lagutin K."/>
            <person name="Mitchell K."/>
            <person name="Reysenbach A.L."/>
        </authorList>
    </citation>
    <scope>NUCLEOTIDE SEQUENCE [LARGE SCALE GENOMIC DNA]</scope>
    <source>
        <strain evidence="1">NZ3</strain>
    </source>
</reference>
<accession>A0A397WMS1</accession>
<sequence>MVGEFSHRIKGFFGGLGEAIEFTKRYYNIAKDIEKRCLDHKQPPSICRNRVFELAKRYDDSLDIILNGNELDYYQKDILKEMIAYDGLEIPRRVIDILRIFYIFGKEDYQEKIASSIFQPLKDVYLYLKTKDYDNANEALNYAKRQLSTFHDYLFSLPYNLREKAIKTIIQKIESSDRPFYPDELIETAEQAIKHPRFRWYR</sequence>
<comment type="caution">
    <text evidence="1">The sequence shown here is derived from an EMBL/GenBank/DDBJ whole genome shotgun (WGS) entry which is preliminary data.</text>
</comment>